<evidence type="ECO:0000313" key="2">
    <source>
        <dbReference type="Proteomes" id="UP000316733"/>
    </source>
</evidence>
<accession>A0A4Y5JU27</accession>
<gene>
    <name evidence="1" type="ORF">EST35_0317</name>
</gene>
<organism evidence="1 2">
    <name type="scientific">Pseudomonas phage vB_PaeM_PA5oct</name>
    <dbReference type="NCBI Taxonomy" id="2163605"/>
    <lineage>
        <taxon>Viruses</taxon>
        <taxon>Duplodnaviria</taxon>
        <taxon>Heunggongvirae</taxon>
        <taxon>Uroviricota</taxon>
        <taxon>Caudoviricetes</taxon>
        <taxon>Arenbergviridae</taxon>
        <taxon>Wroclawvirus</taxon>
        <taxon>Wroclawvirus PA5oct</taxon>
    </lineage>
</organism>
<reference evidence="2" key="1">
    <citation type="journal article" date="2020" name="bioRxiv">
        <title>Integrative omics analysis of Pseudomonas aeruginosa virus PA5oct highlights the molecular complexity of jumbo phages.</title>
        <authorList>
            <person name="Lood C."/>
            <person name="Danis-Wlodarczyk K."/>
            <person name="Blasdel B.G."/>
            <person name="Jang H.B."/>
            <person name="Vandenheuvel D."/>
            <person name="Briers Y."/>
            <person name="Noben J.-P."/>
            <person name="van Noort V."/>
            <person name="Drulis-Kawa Z."/>
            <person name="Lavigne R."/>
        </authorList>
    </citation>
    <scope>NUCLEOTIDE SEQUENCE [LARGE SCALE GENOMIC DNA]</scope>
</reference>
<keyword evidence="2" id="KW-1185">Reference proteome</keyword>
<protein>
    <recommendedName>
        <fullName evidence="3">Glycosyltransferase</fullName>
    </recommendedName>
</protein>
<dbReference type="EMBL" id="MK797984">
    <property type="protein sequence ID" value="QCG76198.1"/>
    <property type="molecule type" value="Genomic_DNA"/>
</dbReference>
<dbReference type="Proteomes" id="UP000316733">
    <property type="component" value="Segment"/>
</dbReference>
<dbReference type="SUPFAM" id="SSF53756">
    <property type="entry name" value="UDP-Glycosyltransferase/glycogen phosphorylase"/>
    <property type="match status" value="1"/>
</dbReference>
<proteinExistence type="predicted"/>
<evidence type="ECO:0008006" key="3">
    <source>
        <dbReference type="Google" id="ProtNLM"/>
    </source>
</evidence>
<evidence type="ECO:0000313" key="1">
    <source>
        <dbReference type="EMBL" id="QCG76198.1"/>
    </source>
</evidence>
<sequence length="353" mass="41338">MKVIIIPIESIETRYTSEWNMFLKPQLEKYIDESGLDAEIVQIDVNYVDEGTSAGAFLNFANTNIFKSNQFIKLASIIETLNDNDVVLYTDAWNPTVVQLNYMRSLMNKKFKIMGLWHAGSYDPHDFLGRHFDKNWSYEFERSLYNIYDVNFYATNFSKDLMIDNLFGKTANVNRHDIVGWPMEYLVDQLTPSTNKTDTILFPHRISPEKQPNIFKKLRSLLPNYEFVFAQETKLSKAEYHTLLKRSKIVFSASLQETLGIGFYEGALVGAIPLLPDRLSYKEMTENVKNRNLYVYPNEWTISENLADLKNLVTLIDYTMRNYNFIVEEMKLNLLPELNKYYNGTELYKRILK</sequence>
<name>A0A4Y5JU27_9CAUD</name>